<keyword evidence="3" id="KW-1185">Reference proteome</keyword>
<protein>
    <submittedName>
        <fullName evidence="2">Protein of uncharacterized function (DUF1176)</fullName>
    </submittedName>
</protein>
<feature type="chain" id="PRO_5017053701" evidence="1">
    <location>
        <begin position="19"/>
        <end position="343"/>
    </location>
</feature>
<dbReference type="EMBL" id="UFUW01000001">
    <property type="protein sequence ID" value="SUX17594.1"/>
    <property type="molecule type" value="Genomic_DNA"/>
</dbReference>
<feature type="signal peptide" evidence="1">
    <location>
        <begin position="1"/>
        <end position="18"/>
    </location>
</feature>
<sequence>MIRKPLTLLAALPLAALAFDEGGSYFDHKDWEIACDNTGTCRAAGYQADGEDLSISLLLVRDAGADAAVSSEIAVTDLNWDDKAPQPLKGSLYLNDKNLGEITLSGDGAAPKARLSPAQSEAVSKAVAGSGKITFRTDKATWTLSNEGATAVLLKMDEYQGRVGTPTALVKRGNDKKTIPAPAAKPVIHAAAVPGTPPRVLKAGDAEYSALRRLLAERAGEDCDRINEGENDITLYPLDSSHTLAETSCWLAAYNSANYYAILSPDLKTLTAAVDIEDGYDYQDGTIESGGRGRGLGDCLGITRHTWDGKRFVTTYSAGSGQCKNFPGGAWELPTRLTTVQKP</sequence>
<name>A0A381DWR5_9GAMM</name>
<accession>A0A381DWR5</accession>
<organism evidence="2 3">
    <name type="scientific">Cardiobacterium valvarum</name>
    <dbReference type="NCBI Taxonomy" id="194702"/>
    <lineage>
        <taxon>Bacteria</taxon>
        <taxon>Pseudomonadati</taxon>
        <taxon>Pseudomonadota</taxon>
        <taxon>Gammaproteobacteria</taxon>
        <taxon>Cardiobacteriales</taxon>
        <taxon>Cardiobacteriaceae</taxon>
        <taxon>Cardiobacterium</taxon>
    </lineage>
</organism>
<proteinExistence type="predicted"/>
<dbReference type="AlphaFoldDB" id="A0A381DWR5"/>
<dbReference type="Pfam" id="PF06674">
    <property type="entry name" value="DUF1176"/>
    <property type="match status" value="1"/>
</dbReference>
<dbReference type="Proteomes" id="UP000254572">
    <property type="component" value="Unassembled WGS sequence"/>
</dbReference>
<dbReference type="RefSeq" id="WP_115610439.1">
    <property type="nucleotide sequence ID" value="NZ_JBHLZC010000001.1"/>
</dbReference>
<evidence type="ECO:0000256" key="1">
    <source>
        <dbReference type="SAM" id="SignalP"/>
    </source>
</evidence>
<gene>
    <name evidence="2" type="ORF">NCTC13294_00085</name>
</gene>
<evidence type="ECO:0000313" key="2">
    <source>
        <dbReference type="EMBL" id="SUX17594.1"/>
    </source>
</evidence>
<dbReference type="OrthoDB" id="6183301at2"/>
<reference evidence="2 3" key="1">
    <citation type="submission" date="2018-06" db="EMBL/GenBank/DDBJ databases">
        <authorList>
            <consortium name="Pathogen Informatics"/>
            <person name="Doyle S."/>
        </authorList>
    </citation>
    <scope>NUCLEOTIDE SEQUENCE [LARGE SCALE GENOMIC DNA]</scope>
    <source>
        <strain evidence="2 3">NCTC13294</strain>
    </source>
</reference>
<dbReference type="InterPro" id="IPR009560">
    <property type="entry name" value="DUF1176"/>
</dbReference>
<keyword evidence="1" id="KW-0732">Signal</keyword>
<evidence type="ECO:0000313" key="3">
    <source>
        <dbReference type="Proteomes" id="UP000254572"/>
    </source>
</evidence>